<dbReference type="RefSeq" id="WP_180499640.1">
    <property type="nucleotide sequence ID" value="NZ_CAIJCS010000018.1"/>
</dbReference>
<reference evidence="1 2" key="1">
    <citation type="submission" date="2020-06" db="EMBL/GenBank/DDBJ databases">
        <authorList>
            <person name="Criscuolo A."/>
        </authorList>
    </citation>
    <scope>NUCLEOTIDE SEQUENCE [LARGE SCALE GENOMIC DNA]</scope>
    <source>
        <strain evidence="1">1804121828</strain>
    </source>
</reference>
<dbReference type="EMBL" id="CAIJCS010000018">
    <property type="protein sequence ID" value="CAC9930291.1"/>
    <property type="molecule type" value="Genomic_DNA"/>
</dbReference>
<evidence type="ECO:0000313" key="1">
    <source>
        <dbReference type="EMBL" id="CAC9930291.1"/>
    </source>
</evidence>
<dbReference type="Proteomes" id="UP000586454">
    <property type="component" value="Unassembled WGS sequence"/>
</dbReference>
<name>A0A6V6Y2Z8_9FIRM</name>
<protein>
    <submittedName>
        <fullName evidence="1">Uncharacterized protein</fullName>
    </submittedName>
</protein>
<proteinExistence type="predicted"/>
<accession>A0A6V6Y2Z8</accession>
<organism evidence="1 2">
    <name type="scientific">Aedoeadaptatus nemausensis</name>
    <dbReference type="NCBI Taxonomy" id="2582829"/>
    <lineage>
        <taxon>Bacteria</taxon>
        <taxon>Bacillati</taxon>
        <taxon>Bacillota</taxon>
        <taxon>Tissierellia</taxon>
        <taxon>Tissierellales</taxon>
        <taxon>Peptoniphilaceae</taxon>
        <taxon>Aedoeadaptatus</taxon>
    </lineage>
</organism>
<gene>
    <name evidence="1" type="ORF">PEPNEM18_00876</name>
</gene>
<sequence>MLNMKNVRKESNYIFTDYYPEDWGEFGTVSVNCNDLDDYEISLSPKDNREYSGYPYAVNALNALRDMAKGGREIEDCLVMWY</sequence>
<keyword evidence="2" id="KW-1185">Reference proteome</keyword>
<comment type="caution">
    <text evidence="1">The sequence shown here is derived from an EMBL/GenBank/DDBJ whole genome shotgun (WGS) entry which is preliminary data.</text>
</comment>
<evidence type="ECO:0000313" key="2">
    <source>
        <dbReference type="Proteomes" id="UP000586454"/>
    </source>
</evidence>
<dbReference type="AlphaFoldDB" id="A0A6V6Y2Z8"/>